<dbReference type="EMBL" id="LO017727">
    <property type="protein sequence ID" value="CRH05861.1"/>
    <property type="molecule type" value="Genomic_DNA"/>
</dbReference>
<proteinExistence type="predicted"/>
<dbReference type="AlphaFoldDB" id="A0A1S7LJ39"/>
<accession>A0A1S7LJ39</accession>
<name>A0A1S7LJ39_MAGMO</name>
<gene>
    <name evidence="1" type="ORF">MAGMO_1679</name>
</gene>
<protein>
    <submittedName>
        <fullName evidence="1">Uncharacterized protein</fullName>
    </submittedName>
</protein>
<organism evidence="1">
    <name type="scientific">Magnetococcus massalia (strain MO-1)</name>
    <dbReference type="NCBI Taxonomy" id="451514"/>
    <lineage>
        <taxon>Bacteria</taxon>
        <taxon>Pseudomonadati</taxon>
        <taxon>Pseudomonadota</taxon>
        <taxon>Magnetococcia</taxon>
        <taxon>Magnetococcales</taxon>
        <taxon>Magnetococcaceae</taxon>
        <taxon>Magnetococcus</taxon>
    </lineage>
</organism>
<evidence type="ECO:0000313" key="1">
    <source>
        <dbReference type="EMBL" id="CRH05861.1"/>
    </source>
</evidence>
<sequence length="114" mass="13031">MGRPFSLVCPAGQTYLEVQLLYRPFVLEMIDLEPKIDQIEDKVAQLTLLLRKRDTLRMARDARTHAELLQVISQIRLDPLLLQAKKYRFKDALGTIAAIRTWIDSSSSTTSEGE</sequence>
<reference evidence="1" key="1">
    <citation type="submission" date="2015-04" db="EMBL/GenBank/DDBJ databases">
        <authorList>
            <person name="Syromyatnikov M.Y."/>
            <person name="Popov V.N."/>
        </authorList>
    </citation>
    <scope>NUCLEOTIDE SEQUENCE</scope>
    <source>
        <strain evidence="1">MO-1</strain>
    </source>
</reference>